<evidence type="ECO:0000256" key="8">
    <source>
        <dbReference type="ARBA" id="ARBA00023211"/>
    </source>
</evidence>
<reference evidence="13" key="1">
    <citation type="submission" date="2020-11" db="EMBL/GenBank/DDBJ databases">
        <authorList>
            <person name="Tran Van P."/>
        </authorList>
    </citation>
    <scope>NUCLEOTIDE SEQUENCE</scope>
</reference>
<evidence type="ECO:0000256" key="7">
    <source>
        <dbReference type="ARBA" id="ARBA00022884"/>
    </source>
</evidence>
<dbReference type="GO" id="GO:0030145">
    <property type="term" value="F:manganese ion binding"/>
    <property type="evidence" value="ECO:0007669"/>
    <property type="project" value="InterPro"/>
</dbReference>
<gene>
    <name evidence="13" type="ORF">OSB1V03_LOCUS11895</name>
</gene>
<dbReference type="InterPro" id="IPR044099">
    <property type="entry name" value="Dcp2_NUDIX"/>
</dbReference>
<comment type="cofactor">
    <cofactor evidence="1">
        <name>Mn(2+)</name>
        <dbReference type="ChEBI" id="CHEBI:29035"/>
    </cofactor>
</comment>
<dbReference type="SUPFAM" id="SSF140586">
    <property type="entry name" value="Dcp2 domain-like"/>
    <property type="match status" value="1"/>
</dbReference>
<keyword evidence="7" id="KW-0694">RNA-binding</keyword>
<sequence>MSANTVHNNHNTHSTGGGANSRTPVPTAITSAASVIPTAILDDLSTRFVINIPREDRSDLIRVCFQLELAHWHYLDLIRGQDSRLPSVNFTRFSAIIFRHIPFLQPFIARLDAIIAEWKTYKLLVPTCGAIMLDPLLEHVLLVQGFGGRSWGFPKGKLNEDEPYHKCAVREVYEETSYDCAASIDHQSYIERLLHEKTVRLYIVKDVPKDFPFAPLCRNEIKDIKWFSVAELPVRTPLQMDGTNGVTVTPGGGVGTPGAVKANQFYNVLPFIKPLRRFIAKERRQLVLDNQRDRRDSEAAKDGGGHESLQTDLFWAKSWDNIKFDWDNIWREIYRESSGATAAAQG</sequence>
<evidence type="ECO:0000256" key="9">
    <source>
        <dbReference type="ARBA" id="ARBA00047661"/>
    </source>
</evidence>
<dbReference type="Proteomes" id="UP000759131">
    <property type="component" value="Unassembled WGS sequence"/>
</dbReference>
<dbReference type="InterPro" id="IPR015797">
    <property type="entry name" value="NUDIX_hydrolase-like_dom_sf"/>
</dbReference>
<evidence type="ECO:0000259" key="12">
    <source>
        <dbReference type="PROSITE" id="PS51462"/>
    </source>
</evidence>
<feature type="domain" description="Nudix hydrolase" evidence="12">
    <location>
        <begin position="123"/>
        <end position="254"/>
    </location>
</feature>
<dbReference type="GO" id="GO:0000184">
    <property type="term" value="P:nuclear-transcribed mRNA catabolic process, nonsense-mediated decay"/>
    <property type="evidence" value="ECO:0007669"/>
    <property type="project" value="InterPro"/>
</dbReference>
<dbReference type="PANTHER" id="PTHR23114">
    <property type="entry name" value="M7GPPPN-MRNA HYDROLASE"/>
    <property type="match status" value="1"/>
</dbReference>
<comment type="subcellular location">
    <subcellularLocation>
        <location evidence="2">Cytoplasm</location>
    </subcellularLocation>
</comment>
<feature type="compositionally biased region" description="Low complexity" evidence="11">
    <location>
        <begin position="1"/>
        <end position="14"/>
    </location>
</feature>
<dbReference type="InterPro" id="IPR007722">
    <property type="entry name" value="DCP2_BoxA"/>
</dbReference>
<dbReference type="Pfam" id="PF05026">
    <property type="entry name" value="DCP2"/>
    <property type="match status" value="1"/>
</dbReference>
<keyword evidence="14" id="KW-1185">Reference proteome</keyword>
<name>A0A7R9KXX7_9ACAR</name>
<evidence type="ECO:0000313" key="14">
    <source>
        <dbReference type="Proteomes" id="UP000759131"/>
    </source>
</evidence>
<dbReference type="GO" id="GO:0140933">
    <property type="term" value="F:5'-(N(7)-methylguanosine 5'-triphospho)-[mRNA] hydrolase activity"/>
    <property type="evidence" value="ECO:0007669"/>
    <property type="project" value="UniProtKB-EC"/>
</dbReference>
<evidence type="ECO:0000256" key="5">
    <source>
        <dbReference type="ARBA" id="ARBA00022723"/>
    </source>
</evidence>
<dbReference type="InterPro" id="IPR000086">
    <property type="entry name" value="NUDIX_hydrolase_dom"/>
</dbReference>
<evidence type="ECO:0000256" key="11">
    <source>
        <dbReference type="SAM" id="MobiDB-lite"/>
    </source>
</evidence>
<organism evidence="13">
    <name type="scientific">Medioppia subpectinata</name>
    <dbReference type="NCBI Taxonomy" id="1979941"/>
    <lineage>
        <taxon>Eukaryota</taxon>
        <taxon>Metazoa</taxon>
        <taxon>Ecdysozoa</taxon>
        <taxon>Arthropoda</taxon>
        <taxon>Chelicerata</taxon>
        <taxon>Arachnida</taxon>
        <taxon>Acari</taxon>
        <taxon>Acariformes</taxon>
        <taxon>Sarcoptiformes</taxon>
        <taxon>Oribatida</taxon>
        <taxon>Brachypylina</taxon>
        <taxon>Oppioidea</taxon>
        <taxon>Oppiidae</taxon>
        <taxon>Medioppia</taxon>
    </lineage>
</organism>
<dbReference type="PANTHER" id="PTHR23114:SF17">
    <property type="entry name" value="M7GPPPN-MRNA HYDROLASE"/>
    <property type="match status" value="1"/>
</dbReference>
<evidence type="ECO:0000313" key="13">
    <source>
        <dbReference type="EMBL" id="CAD7631486.1"/>
    </source>
</evidence>
<dbReference type="GO" id="GO:0003723">
    <property type="term" value="F:RNA binding"/>
    <property type="evidence" value="ECO:0007669"/>
    <property type="project" value="UniProtKB-KW"/>
</dbReference>
<dbReference type="OrthoDB" id="18996at2759"/>
<feature type="region of interest" description="Disordered" evidence="11">
    <location>
        <begin position="1"/>
        <end position="24"/>
    </location>
</feature>
<dbReference type="InterPro" id="IPR036189">
    <property type="entry name" value="DCP2_BoxA_sf"/>
</dbReference>
<protein>
    <recommendedName>
        <fullName evidence="10">mRNA-decapping enzyme 2</fullName>
    </recommendedName>
</protein>
<dbReference type="FunFam" id="3.90.79.10:FF:000003">
    <property type="entry name" value="M7GpppN-mRNA hydrolase isoform 2"/>
    <property type="match status" value="1"/>
</dbReference>
<keyword evidence="8" id="KW-0464">Manganese</keyword>
<dbReference type="GO" id="GO:0000932">
    <property type="term" value="C:P-body"/>
    <property type="evidence" value="ECO:0007669"/>
    <property type="project" value="TreeGrafter"/>
</dbReference>
<dbReference type="Pfam" id="PF00293">
    <property type="entry name" value="NUDIX"/>
    <property type="match status" value="1"/>
</dbReference>
<dbReference type="EMBL" id="CAJPIZ010009549">
    <property type="protein sequence ID" value="CAG2111916.1"/>
    <property type="molecule type" value="Genomic_DNA"/>
</dbReference>
<dbReference type="AlphaFoldDB" id="A0A7R9KXX7"/>
<evidence type="ECO:0000256" key="1">
    <source>
        <dbReference type="ARBA" id="ARBA00001936"/>
    </source>
</evidence>
<dbReference type="Gene3D" id="3.90.79.10">
    <property type="entry name" value="Nucleoside Triphosphate Pyrophosphohydrolase"/>
    <property type="match status" value="1"/>
</dbReference>
<accession>A0A7R9KXX7</accession>
<evidence type="ECO:0000256" key="2">
    <source>
        <dbReference type="ARBA" id="ARBA00004496"/>
    </source>
</evidence>
<keyword evidence="5" id="KW-0479">Metal-binding</keyword>
<evidence type="ECO:0000256" key="6">
    <source>
        <dbReference type="ARBA" id="ARBA00022801"/>
    </source>
</evidence>
<dbReference type="GO" id="GO:0000290">
    <property type="term" value="P:deadenylation-dependent decapping of nuclear-transcribed mRNA"/>
    <property type="evidence" value="ECO:0007669"/>
    <property type="project" value="InterPro"/>
</dbReference>
<dbReference type="SMART" id="SM01125">
    <property type="entry name" value="DCP2"/>
    <property type="match status" value="1"/>
</dbReference>
<comment type="similarity">
    <text evidence="3">Belongs to the Nudix hydrolase family. DCP2 subfamily.</text>
</comment>
<comment type="catalytic activity">
    <reaction evidence="9">
        <text>a 5'-end (N(7)-methyl 5'-triphosphoguanosine)-ribonucleoside in mRNA + H2O = N(7)-methyl-GDP + a 5'-end phospho-ribonucleoside in mRNA + 2 H(+)</text>
        <dbReference type="Rhea" id="RHEA:67484"/>
        <dbReference type="Rhea" id="RHEA-COMP:15692"/>
        <dbReference type="Rhea" id="RHEA-COMP:17167"/>
        <dbReference type="ChEBI" id="CHEBI:15377"/>
        <dbReference type="ChEBI" id="CHEBI:15378"/>
        <dbReference type="ChEBI" id="CHEBI:63714"/>
        <dbReference type="ChEBI" id="CHEBI:138282"/>
        <dbReference type="ChEBI" id="CHEBI:156461"/>
        <dbReference type="EC" id="3.6.1.62"/>
    </reaction>
    <physiologicalReaction direction="left-to-right" evidence="9">
        <dbReference type="Rhea" id="RHEA:67485"/>
    </physiologicalReaction>
</comment>
<dbReference type="CDD" id="cd03672">
    <property type="entry name" value="NUDIX_Dcp2p_Nudt20"/>
    <property type="match status" value="1"/>
</dbReference>
<dbReference type="PROSITE" id="PS51462">
    <property type="entry name" value="NUDIX"/>
    <property type="match status" value="1"/>
</dbReference>
<keyword evidence="6" id="KW-0378">Hydrolase</keyword>
<evidence type="ECO:0000256" key="4">
    <source>
        <dbReference type="ARBA" id="ARBA00022490"/>
    </source>
</evidence>
<proteinExistence type="inferred from homology"/>
<evidence type="ECO:0000256" key="10">
    <source>
        <dbReference type="ARBA" id="ARBA00078183"/>
    </source>
</evidence>
<dbReference type="Gene3D" id="1.10.10.1050">
    <property type="entry name" value="Dcp2, box A domain"/>
    <property type="match status" value="1"/>
</dbReference>
<dbReference type="EMBL" id="OC864124">
    <property type="protein sequence ID" value="CAD7631486.1"/>
    <property type="molecule type" value="Genomic_DNA"/>
</dbReference>
<dbReference type="SUPFAM" id="SSF55811">
    <property type="entry name" value="Nudix"/>
    <property type="match status" value="1"/>
</dbReference>
<keyword evidence="4" id="KW-0963">Cytoplasm</keyword>
<evidence type="ECO:0000256" key="3">
    <source>
        <dbReference type="ARBA" id="ARBA00005279"/>
    </source>
</evidence>